<dbReference type="InterPro" id="IPR013901">
    <property type="entry name" value="Anthrone_oxy"/>
</dbReference>
<keyword evidence="1" id="KW-0472">Membrane</keyword>
<reference evidence="2 3" key="1">
    <citation type="submission" date="2020-08" db="EMBL/GenBank/DDBJ databases">
        <title>Whole genome shotgun sequence of Actinoplanes ianthinogenes NBRC 13996.</title>
        <authorList>
            <person name="Komaki H."/>
            <person name="Tamura T."/>
        </authorList>
    </citation>
    <scope>NUCLEOTIDE SEQUENCE [LARGE SCALE GENOMIC DNA]</scope>
    <source>
        <strain evidence="2 3">NBRC 13996</strain>
    </source>
</reference>
<dbReference type="Pfam" id="PF08592">
    <property type="entry name" value="Anthrone_oxy"/>
    <property type="match status" value="1"/>
</dbReference>
<keyword evidence="3" id="KW-1185">Reference proteome</keyword>
<name>A0ABM7LLA5_9ACTN</name>
<keyword evidence="1" id="KW-1133">Transmembrane helix</keyword>
<dbReference type="Proteomes" id="UP000676967">
    <property type="component" value="Chromosome"/>
</dbReference>
<organism evidence="2 3">
    <name type="scientific">Actinoplanes ianthinogenes</name>
    <dbReference type="NCBI Taxonomy" id="122358"/>
    <lineage>
        <taxon>Bacteria</taxon>
        <taxon>Bacillati</taxon>
        <taxon>Actinomycetota</taxon>
        <taxon>Actinomycetes</taxon>
        <taxon>Micromonosporales</taxon>
        <taxon>Micromonosporaceae</taxon>
        <taxon>Actinoplanes</taxon>
    </lineage>
</organism>
<feature type="transmembrane region" description="Helical" evidence="1">
    <location>
        <begin position="12"/>
        <end position="34"/>
    </location>
</feature>
<evidence type="ECO:0000313" key="3">
    <source>
        <dbReference type="Proteomes" id="UP000676967"/>
    </source>
</evidence>
<evidence type="ECO:0000313" key="2">
    <source>
        <dbReference type="EMBL" id="BCJ40028.1"/>
    </source>
</evidence>
<sequence length="170" mass="17652">MTVTAARPRTGVLTGVLTAALVCTGLMAGIFFAFTVSVMPGLANTDDRTFVTAMRQINAAIENGLFGLVFVGALALPALAAVLLARSGRRAAAWWAGAAAVLYLLVLILTMAVEVPLNDQLAQAGTDFARARHDFEGTWVPVNNLRTVLNTLALACLGPALARRTGGVSG</sequence>
<gene>
    <name evidence="2" type="ORF">Aiant_06850</name>
</gene>
<evidence type="ECO:0000256" key="1">
    <source>
        <dbReference type="SAM" id="Phobius"/>
    </source>
</evidence>
<proteinExistence type="predicted"/>
<feature type="transmembrane region" description="Helical" evidence="1">
    <location>
        <begin position="64"/>
        <end position="85"/>
    </location>
</feature>
<feature type="transmembrane region" description="Helical" evidence="1">
    <location>
        <begin position="92"/>
        <end position="113"/>
    </location>
</feature>
<protein>
    <submittedName>
        <fullName evidence="2">Membrane protein</fullName>
    </submittedName>
</protein>
<dbReference type="EMBL" id="AP023356">
    <property type="protein sequence ID" value="BCJ40028.1"/>
    <property type="molecule type" value="Genomic_DNA"/>
</dbReference>
<accession>A0ABM7LLA5</accession>
<dbReference type="RefSeq" id="WP_229830047.1">
    <property type="nucleotide sequence ID" value="NZ_AP023356.1"/>
</dbReference>
<keyword evidence="1" id="KW-0812">Transmembrane</keyword>